<reference evidence="13" key="1">
    <citation type="submission" date="2016-10" db="EMBL/GenBank/DDBJ databases">
        <title>Sequence of Gallionella enrichment culture.</title>
        <authorList>
            <person name="Poehlein A."/>
            <person name="Muehling M."/>
            <person name="Daniel R."/>
        </authorList>
    </citation>
    <scope>NUCLEOTIDE SEQUENCE</scope>
</reference>
<keyword evidence="9" id="KW-0443">Lipid metabolism</keyword>
<dbReference type="GO" id="GO:0005886">
    <property type="term" value="C:plasma membrane"/>
    <property type="evidence" value="ECO:0007669"/>
    <property type="project" value="UniProtKB-SubCell"/>
</dbReference>
<dbReference type="SUPFAM" id="SSF103481">
    <property type="entry name" value="Multidrug resistance efflux transporter EmrE"/>
    <property type="match status" value="1"/>
</dbReference>
<evidence type="ECO:0000256" key="2">
    <source>
        <dbReference type="ARBA" id="ARBA00022475"/>
    </source>
</evidence>
<keyword evidence="5" id="KW-0441">Lipid A biosynthesis</keyword>
<keyword evidence="6 11" id="KW-0812">Transmembrane</keyword>
<sequence length="128" mass="13665">MKKHHFYAVGFGVLMLFDTLTQVSIKLASSHAGAFVMEAGWVLNVARNPWVYGAVAGYIGAFIAWMTLLKHAPVGPAFAASHLGVVAVLVISVAYFGERFSSMQVVGALSIILGIVFLSLSEAKQAHD</sequence>
<accession>A0A1J5R3T6</accession>
<feature type="domain" description="EamA" evidence="12">
    <location>
        <begin position="50"/>
        <end position="119"/>
    </location>
</feature>
<evidence type="ECO:0000256" key="5">
    <source>
        <dbReference type="ARBA" id="ARBA00022556"/>
    </source>
</evidence>
<dbReference type="PANTHER" id="PTHR30561:SF9">
    <property type="entry name" value="4-AMINO-4-DEOXY-L-ARABINOSE-PHOSPHOUNDECAPRENOL FLIPPASE SUBUNIT ARNF-RELATED"/>
    <property type="match status" value="1"/>
</dbReference>
<evidence type="ECO:0000256" key="10">
    <source>
        <dbReference type="ARBA" id="ARBA00023136"/>
    </source>
</evidence>
<evidence type="ECO:0000259" key="12">
    <source>
        <dbReference type="Pfam" id="PF00892"/>
    </source>
</evidence>
<gene>
    <name evidence="13" type="primary">arnE_15</name>
    <name evidence="13" type="ORF">GALL_314880</name>
</gene>
<feature type="transmembrane region" description="Helical" evidence="11">
    <location>
        <begin position="50"/>
        <end position="69"/>
    </location>
</feature>
<protein>
    <submittedName>
        <fullName evidence="13">4-amino-4-deoxy-L-arabinose-phosphoundecaprenol flippase subunit ArnE</fullName>
    </submittedName>
</protein>
<proteinExistence type="predicted"/>
<keyword evidence="8 11" id="KW-1133">Transmembrane helix</keyword>
<evidence type="ECO:0000256" key="4">
    <source>
        <dbReference type="ARBA" id="ARBA00022519"/>
    </source>
</evidence>
<feature type="transmembrane region" description="Helical" evidence="11">
    <location>
        <begin position="76"/>
        <end position="96"/>
    </location>
</feature>
<evidence type="ECO:0000256" key="8">
    <source>
        <dbReference type="ARBA" id="ARBA00022989"/>
    </source>
</evidence>
<keyword evidence="2" id="KW-1003">Cell membrane</keyword>
<dbReference type="InterPro" id="IPR037185">
    <property type="entry name" value="EmrE-like"/>
</dbReference>
<dbReference type="Pfam" id="PF00892">
    <property type="entry name" value="EamA"/>
    <property type="match status" value="1"/>
</dbReference>
<dbReference type="InterPro" id="IPR000620">
    <property type="entry name" value="EamA_dom"/>
</dbReference>
<keyword evidence="3" id="KW-0444">Lipid biosynthesis</keyword>
<dbReference type="EMBL" id="MLJW01000467">
    <property type="protein sequence ID" value="OIQ86644.1"/>
    <property type="molecule type" value="Genomic_DNA"/>
</dbReference>
<evidence type="ECO:0000256" key="9">
    <source>
        <dbReference type="ARBA" id="ARBA00023098"/>
    </source>
</evidence>
<dbReference type="GO" id="GO:0009103">
    <property type="term" value="P:lipopolysaccharide biosynthetic process"/>
    <property type="evidence" value="ECO:0007669"/>
    <property type="project" value="UniProtKB-KW"/>
</dbReference>
<comment type="caution">
    <text evidence="13">The sequence shown here is derived from an EMBL/GenBank/DDBJ whole genome shotgun (WGS) entry which is preliminary data.</text>
</comment>
<keyword evidence="4" id="KW-0997">Cell inner membrane</keyword>
<evidence type="ECO:0000313" key="13">
    <source>
        <dbReference type="EMBL" id="OIQ86644.1"/>
    </source>
</evidence>
<keyword evidence="7" id="KW-0448">Lipopolysaccharide biosynthesis</keyword>
<evidence type="ECO:0000256" key="7">
    <source>
        <dbReference type="ARBA" id="ARBA00022985"/>
    </source>
</evidence>
<dbReference type="AlphaFoldDB" id="A0A1J5R3T6"/>
<evidence type="ECO:0000256" key="11">
    <source>
        <dbReference type="SAM" id="Phobius"/>
    </source>
</evidence>
<dbReference type="GO" id="GO:0022857">
    <property type="term" value="F:transmembrane transporter activity"/>
    <property type="evidence" value="ECO:0007669"/>
    <property type="project" value="InterPro"/>
</dbReference>
<evidence type="ECO:0000256" key="1">
    <source>
        <dbReference type="ARBA" id="ARBA00004651"/>
    </source>
</evidence>
<evidence type="ECO:0000256" key="6">
    <source>
        <dbReference type="ARBA" id="ARBA00022692"/>
    </source>
</evidence>
<keyword evidence="10 11" id="KW-0472">Membrane</keyword>
<dbReference type="Gene3D" id="1.10.3730.20">
    <property type="match status" value="1"/>
</dbReference>
<organism evidence="13">
    <name type="scientific">mine drainage metagenome</name>
    <dbReference type="NCBI Taxonomy" id="410659"/>
    <lineage>
        <taxon>unclassified sequences</taxon>
        <taxon>metagenomes</taxon>
        <taxon>ecological metagenomes</taxon>
    </lineage>
</organism>
<evidence type="ECO:0000256" key="3">
    <source>
        <dbReference type="ARBA" id="ARBA00022516"/>
    </source>
</evidence>
<feature type="transmembrane region" description="Helical" evidence="11">
    <location>
        <begin position="102"/>
        <end position="120"/>
    </location>
</feature>
<dbReference type="InterPro" id="IPR000390">
    <property type="entry name" value="Small_drug/metabolite_transptr"/>
</dbReference>
<comment type="subcellular location">
    <subcellularLocation>
        <location evidence="1">Cell membrane</location>
        <topology evidence="1">Multi-pass membrane protein</topology>
    </subcellularLocation>
</comment>
<dbReference type="PANTHER" id="PTHR30561">
    <property type="entry name" value="SMR FAMILY PROTON-DEPENDENT DRUG EFFLUX TRANSPORTER SUGE"/>
    <property type="match status" value="1"/>
</dbReference>
<name>A0A1J5R3T6_9ZZZZ</name>